<gene>
    <name evidence="2" type="ORF">THAOC_23261</name>
</gene>
<feature type="compositionally biased region" description="Gly residues" evidence="1">
    <location>
        <begin position="362"/>
        <end position="372"/>
    </location>
</feature>
<feature type="region of interest" description="Disordered" evidence="1">
    <location>
        <begin position="1"/>
        <end position="119"/>
    </location>
</feature>
<comment type="caution">
    <text evidence="2">The sequence shown here is derived from an EMBL/GenBank/DDBJ whole genome shotgun (WGS) entry which is preliminary data.</text>
</comment>
<proteinExistence type="predicted"/>
<organism evidence="2 3">
    <name type="scientific">Thalassiosira oceanica</name>
    <name type="common">Marine diatom</name>
    <dbReference type="NCBI Taxonomy" id="159749"/>
    <lineage>
        <taxon>Eukaryota</taxon>
        <taxon>Sar</taxon>
        <taxon>Stramenopiles</taxon>
        <taxon>Ochrophyta</taxon>
        <taxon>Bacillariophyta</taxon>
        <taxon>Coscinodiscophyceae</taxon>
        <taxon>Thalassiosirophycidae</taxon>
        <taxon>Thalassiosirales</taxon>
        <taxon>Thalassiosiraceae</taxon>
        <taxon>Thalassiosira</taxon>
    </lineage>
</organism>
<name>K0RUX2_THAOC</name>
<reference evidence="2 3" key="1">
    <citation type="journal article" date="2012" name="Genome Biol.">
        <title>Genome and low-iron response of an oceanic diatom adapted to chronic iron limitation.</title>
        <authorList>
            <person name="Lommer M."/>
            <person name="Specht M."/>
            <person name="Roy A.S."/>
            <person name="Kraemer L."/>
            <person name="Andreson R."/>
            <person name="Gutowska M.A."/>
            <person name="Wolf J."/>
            <person name="Bergner S.V."/>
            <person name="Schilhabel M.B."/>
            <person name="Klostermeier U.C."/>
            <person name="Beiko R.G."/>
            <person name="Rosenstiel P."/>
            <person name="Hippler M."/>
            <person name="Laroche J."/>
        </authorList>
    </citation>
    <scope>NUCLEOTIDE SEQUENCE [LARGE SCALE GENOMIC DNA]</scope>
    <source>
        <strain evidence="2 3">CCMP1005</strain>
    </source>
</reference>
<keyword evidence="3" id="KW-1185">Reference proteome</keyword>
<evidence type="ECO:0000256" key="1">
    <source>
        <dbReference type="SAM" id="MobiDB-lite"/>
    </source>
</evidence>
<evidence type="ECO:0000313" key="3">
    <source>
        <dbReference type="Proteomes" id="UP000266841"/>
    </source>
</evidence>
<feature type="compositionally biased region" description="Basic and acidic residues" evidence="1">
    <location>
        <begin position="19"/>
        <end position="46"/>
    </location>
</feature>
<dbReference type="EMBL" id="AGNL01030522">
    <property type="protein sequence ID" value="EJK56780.1"/>
    <property type="molecule type" value="Genomic_DNA"/>
</dbReference>
<feature type="compositionally biased region" description="Basic and acidic residues" evidence="1">
    <location>
        <begin position="345"/>
        <end position="357"/>
    </location>
</feature>
<evidence type="ECO:0000313" key="2">
    <source>
        <dbReference type="EMBL" id="EJK56780.1"/>
    </source>
</evidence>
<feature type="non-terminal residue" evidence="2">
    <location>
        <position position="1"/>
    </location>
</feature>
<sequence>RDGCNARVLTVLDGATPPAKREAVRERSDRRKRAEERREADGDGWRPPRVAVSGPRGRGGQDRGRGPPAHLRVEAGGGRGRPNPPPGGDRPPPLRAQEKEVAVPGRAVRGGRSARVPREGGGVDLVVTEDSDLIGHGCPALCYKLDAPARAGDGGREAAPGEDGGACPPPGSAARCSSGRTSDPSSVCVVSLLRADLTILVLHLTRINRKRFQLKGIGIVTARDIVHGAFASRGGGGRGEEEDDGVPVLLAVLRGSVPVVPPRGTLRAATAGRPVEGGGQEGVRVDLPSRPGDVPPPRGLRPPPRGGSDIERRRPGRWGPIGRRPVLPEGRAAPHGARPVPGPRHGPDEADGGRGEAVRGGARQGRGRGGPRPEGAGPRRGDRGMARGGLSRGGRRRRATTTDGGGGGGRPTRTSRWARDPGGRQQRGGSGARRRAARGARRAAAAARGPGGARPAAA</sequence>
<accession>K0RUX2</accession>
<dbReference type="Proteomes" id="UP000266841">
    <property type="component" value="Unassembled WGS sequence"/>
</dbReference>
<feature type="region of interest" description="Disordered" evidence="1">
    <location>
        <begin position="151"/>
        <end position="181"/>
    </location>
</feature>
<evidence type="ECO:0008006" key="4">
    <source>
        <dbReference type="Google" id="ProtNLM"/>
    </source>
</evidence>
<protein>
    <recommendedName>
        <fullName evidence="4">Exonuclease 1</fullName>
    </recommendedName>
</protein>
<feature type="compositionally biased region" description="Pro residues" evidence="1">
    <location>
        <begin position="82"/>
        <end position="94"/>
    </location>
</feature>
<feature type="compositionally biased region" description="Pro residues" evidence="1">
    <location>
        <begin position="293"/>
        <end position="305"/>
    </location>
</feature>
<feature type="compositionally biased region" description="Low complexity" evidence="1">
    <location>
        <begin position="102"/>
        <end position="114"/>
    </location>
</feature>
<dbReference type="AlphaFoldDB" id="K0RUX2"/>
<feature type="compositionally biased region" description="Low complexity" evidence="1">
    <location>
        <begin position="442"/>
        <end position="458"/>
    </location>
</feature>
<feature type="region of interest" description="Disordered" evidence="1">
    <location>
        <begin position="260"/>
        <end position="458"/>
    </location>
</feature>
<feature type="compositionally biased region" description="Basic residues" evidence="1">
    <location>
        <begin position="432"/>
        <end position="441"/>
    </location>
</feature>